<dbReference type="AlphaFoldDB" id="A0A5B7FX38"/>
<feature type="compositionally biased region" description="Polar residues" evidence="1">
    <location>
        <begin position="1"/>
        <end position="20"/>
    </location>
</feature>
<accession>A0A5B7FX38</accession>
<name>A0A5B7FX38_PORTR</name>
<evidence type="ECO:0000313" key="2">
    <source>
        <dbReference type="EMBL" id="MPC50146.1"/>
    </source>
</evidence>
<feature type="region of interest" description="Disordered" evidence="1">
    <location>
        <begin position="1"/>
        <end position="38"/>
    </location>
</feature>
<dbReference type="EMBL" id="VSRR010009308">
    <property type="protein sequence ID" value="MPC50146.1"/>
    <property type="molecule type" value="Genomic_DNA"/>
</dbReference>
<organism evidence="2 3">
    <name type="scientific">Portunus trituberculatus</name>
    <name type="common">Swimming crab</name>
    <name type="synonym">Neptunus trituberculatus</name>
    <dbReference type="NCBI Taxonomy" id="210409"/>
    <lineage>
        <taxon>Eukaryota</taxon>
        <taxon>Metazoa</taxon>
        <taxon>Ecdysozoa</taxon>
        <taxon>Arthropoda</taxon>
        <taxon>Crustacea</taxon>
        <taxon>Multicrustacea</taxon>
        <taxon>Malacostraca</taxon>
        <taxon>Eumalacostraca</taxon>
        <taxon>Eucarida</taxon>
        <taxon>Decapoda</taxon>
        <taxon>Pleocyemata</taxon>
        <taxon>Brachyura</taxon>
        <taxon>Eubrachyura</taxon>
        <taxon>Portunoidea</taxon>
        <taxon>Portunidae</taxon>
        <taxon>Portuninae</taxon>
        <taxon>Portunus</taxon>
    </lineage>
</organism>
<evidence type="ECO:0000256" key="1">
    <source>
        <dbReference type="SAM" id="MobiDB-lite"/>
    </source>
</evidence>
<keyword evidence="3" id="KW-1185">Reference proteome</keyword>
<proteinExistence type="predicted"/>
<evidence type="ECO:0000313" key="3">
    <source>
        <dbReference type="Proteomes" id="UP000324222"/>
    </source>
</evidence>
<protein>
    <submittedName>
        <fullName evidence="2">Uncharacterized protein</fullName>
    </submittedName>
</protein>
<reference evidence="2 3" key="1">
    <citation type="submission" date="2019-05" db="EMBL/GenBank/DDBJ databases">
        <title>Another draft genome of Portunus trituberculatus and its Hox gene families provides insights of decapod evolution.</title>
        <authorList>
            <person name="Jeong J.-H."/>
            <person name="Song I."/>
            <person name="Kim S."/>
            <person name="Choi T."/>
            <person name="Kim D."/>
            <person name="Ryu S."/>
            <person name="Kim W."/>
        </authorList>
    </citation>
    <scope>NUCLEOTIDE SEQUENCE [LARGE SCALE GENOMIC DNA]</scope>
    <source>
        <tissue evidence="2">Muscle</tissue>
    </source>
</reference>
<gene>
    <name evidence="2" type="ORF">E2C01_043968</name>
</gene>
<comment type="caution">
    <text evidence="2">The sequence shown here is derived from an EMBL/GenBank/DDBJ whole genome shotgun (WGS) entry which is preliminary data.</text>
</comment>
<dbReference type="Proteomes" id="UP000324222">
    <property type="component" value="Unassembled WGS sequence"/>
</dbReference>
<sequence>MSAVNGGSNLTTFPAASSQPKRCLSHLNHSTARGGPRGRTVVSQHVYFFPRVPYTYIPLPRFPSKHLPDGWLWQDAEEER</sequence>